<accession>A0A6A4WTS2</accession>
<dbReference type="Proteomes" id="UP000440578">
    <property type="component" value="Unassembled WGS sequence"/>
</dbReference>
<dbReference type="PANTHER" id="PTHR12989:SF10">
    <property type="entry name" value="DOL-P-GLC:GLC(2)MAN(9)GLCNAC(2)-PP-DOL ALPHA-1,2-GLUCOSYLTRANSFERASE-RELATED"/>
    <property type="match status" value="1"/>
</dbReference>
<evidence type="ECO:0000256" key="5">
    <source>
        <dbReference type="ARBA" id="ARBA00018512"/>
    </source>
</evidence>
<keyword evidence="16" id="KW-1185">Reference proteome</keyword>
<evidence type="ECO:0000256" key="10">
    <source>
        <dbReference type="ARBA" id="ARBA00022989"/>
    </source>
</evidence>
<keyword evidence="6 14" id="KW-0328">Glycosyltransferase</keyword>
<feature type="transmembrane region" description="Helical" evidence="14">
    <location>
        <begin position="428"/>
        <end position="450"/>
    </location>
</feature>
<feature type="transmembrane region" description="Helical" evidence="14">
    <location>
        <begin position="7"/>
        <end position="29"/>
    </location>
</feature>
<dbReference type="OrthoDB" id="4769at2759"/>
<evidence type="ECO:0000256" key="4">
    <source>
        <dbReference type="ARBA" id="ARBA00011967"/>
    </source>
</evidence>
<dbReference type="GO" id="GO:0005789">
    <property type="term" value="C:endoplasmic reticulum membrane"/>
    <property type="evidence" value="ECO:0007669"/>
    <property type="project" value="UniProtKB-SubCell"/>
</dbReference>
<evidence type="ECO:0000256" key="11">
    <source>
        <dbReference type="ARBA" id="ARBA00023136"/>
    </source>
</evidence>
<sequence>MQVQWHTAGLLATVAVFAGTATLVFHHVYRLQPTPFIDEAFHVPQCQRYCAGNFTQWDDKITTLPGLYLLSVGVLGYTSGLQRPACSLYLLRLVNLLFSVGTLVTLYSILKVLNAEQERREWRHLVAALSLASFPVLYTFSFLYYTDMASTLLVLLMYSLHLHRQPGAAAAIGAVSVLVRQSNVVWVAVVGAFACTDAMVAALAAARSAPRRRPVDPSSPRIVREVLHFYWSQARHDPLALAEALTDVVYEGVQYGAVCAAFVAFVAWNGALVVGDRSAHEAVLNAPQLLYFLATSAVWLAPLMVESAQQMLATVRARPALWAALAAGLALLLQSAGAPHPYLLADNRHVAFYAWRRWLGHRTLRLTLVPVSAATLALLAAGGARRPLLQRAALAAGTALVLVPQRLLEFRYFIVPFLLWRLQLRPPGGAALLAECALYAAVNAAVLYLFTVKTFTWDDQPGVQRIIW</sequence>
<evidence type="ECO:0000256" key="13">
    <source>
        <dbReference type="ARBA" id="ARBA00048064"/>
    </source>
</evidence>
<feature type="transmembrane region" description="Helical" evidence="14">
    <location>
        <begin position="255"/>
        <end position="274"/>
    </location>
</feature>
<keyword evidence="8 14" id="KW-0812">Transmembrane</keyword>
<organism evidence="15 16">
    <name type="scientific">Amphibalanus amphitrite</name>
    <name type="common">Striped barnacle</name>
    <name type="synonym">Balanus amphitrite</name>
    <dbReference type="NCBI Taxonomy" id="1232801"/>
    <lineage>
        <taxon>Eukaryota</taxon>
        <taxon>Metazoa</taxon>
        <taxon>Ecdysozoa</taxon>
        <taxon>Arthropoda</taxon>
        <taxon>Crustacea</taxon>
        <taxon>Multicrustacea</taxon>
        <taxon>Cirripedia</taxon>
        <taxon>Thoracica</taxon>
        <taxon>Thoracicalcarea</taxon>
        <taxon>Balanomorpha</taxon>
        <taxon>Balanoidea</taxon>
        <taxon>Balanidae</taxon>
        <taxon>Amphibalaninae</taxon>
        <taxon>Amphibalanus</taxon>
    </lineage>
</organism>
<dbReference type="PIRSF" id="PIRSF028810">
    <property type="entry name" value="Alpha1_2_glucosyltferase_Alg10"/>
    <property type="match status" value="1"/>
</dbReference>
<feature type="transmembrane region" description="Helical" evidence="14">
    <location>
        <begin position="184"/>
        <end position="206"/>
    </location>
</feature>
<dbReference type="Pfam" id="PF04922">
    <property type="entry name" value="DIE2_ALG10"/>
    <property type="match status" value="1"/>
</dbReference>
<feature type="transmembrane region" description="Helical" evidence="14">
    <location>
        <begin position="320"/>
        <end position="343"/>
    </location>
</feature>
<evidence type="ECO:0000256" key="12">
    <source>
        <dbReference type="ARBA" id="ARBA00044727"/>
    </source>
</evidence>
<gene>
    <name evidence="15" type="primary">ALG10B</name>
    <name evidence="15" type="ORF">FJT64_002538</name>
</gene>
<dbReference type="EC" id="2.4.1.256" evidence="4 14"/>
<feature type="transmembrane region" description="Helical" evidence="14">
    <location>
        <begin position="125"/>
        <end position="145"/>
    </location>
</feature>
<evidence type="ECO:0000256" key="14">
    <source>
        <dbReference type="PIRNR" id="PIRNR028810"/>
    </source>
</evidence>
<reference evidence="15 16" key="1">
    <citation type="submission" date="2019-07" db="EMBL/GenBank/DDBJ databases">
        <title>Draft genome assembly of a fouling barnacle, Amphibalanus amphitrite (Darwin, 1854): The first reference genome for Thecostraca.</title>
        <authorList>
            <person name="Kim W."/>
        </authorList>
    </citation>
    <scope>NUCLEOTIDE SEQUENCE [LARGE SCALE GENOMIC DNA]</scope>
    <source>
        <strain evidence="15">SNU_AA5</strain>
        <tissue evidence="15">Soma without cirri and trophi</tissue>
    </source>
</reference>
<keyword evidence="11 14" id="KW-0472">Membrane</keyword>
<feature type="transmembrane region" description="Helical" evidence="14">
    <location>
        <begin position="363"/>
        <end position="381"/>
    </location>
</feature>
<evidence type="ECO:0000256" key="2">
    <source>
        <dbReference type="ARBA" id="ARBA00004922"/>
    </source>
</evidence>
<evidence type="ECO:0000256" key="1">
    <source>
        <dbReference type="ARBA" id="ARBA00004477"/>
    </source>
</evidence>
<evidence type="ECO:0000256" key="8">
    <source>
        <dbReference type="ARBA" id="ARBA00022692"/>
    </source>
</evidence>
<comment type="catalytic activity">
    <reaction evidence="13">
        <text>an alpha-D-Glc-(1-&gt;3)-alpha-D-Glc-(1-&gt;3)-alpha-D-Man-(1-&gt;2)-alpha-D-Man-(1-&gt;2)-alpha-D-Man-(1-&gt;3)-[alpha-D-Man-(1-&gt;2)-alpha-D-Man-(1-&gt;3)-[alpha-D-Man-(1-&gt;2)-alpha-D-Man-(1-&gt;6)]-alpha-D-Man-(1-&gt;6)]-beta-D-Man-(1-&gt;4)-beta-D-GlcNAc-(1-&gt;4)-alpha-D-GlcNAc-diphospho-di-trans,poly-cis-dolichol + a di-trans,poly-cis-dolichyl beta-D-glucosyl phosphate = a alpha-D-Glc-(1-&gt;2)-alpha-D-Glc-(1-&gt;3)-alpha-D-Glc-(1-&gt;3)-alpha-D-Man-(1-&gt;2)-alpha-D-Man-(1-&gt;2)-alpha-D-Man-(1-&gt;3)-[alpha-D-Man-(1-&gt;2)-alpha-D-Man-(1-&gt;3)-[alpha-D-Man-(1-&gt;2)-alpha-D-Man-(1-&gt;6)]-alpha-D-Man-(1-&gt;6)]-beta-D-Man-(1-&gt;4)-beta-D-GlcNAc-(1-&gt;4)-alpha-D-GlcNAc-diphospho-di-trans,poly-cis-dolichol + a di-trans,poly-cis-dolichyl phosphate + H(+)</text>
        <dbReference type="Rhea" id="RHEA:29543"/>
        <dbReference type="Rhea" id="RHEA-COMP:19498"/>
        <dbReference type="Rhea" id="RHEA-COMP:19502"/>
        <dbReference type="Rhea" id="RHEA-COMP:19512"/>
        <dbReference type="Rhea" id="RHEA-COMP:19522"/>
        <dbReference type="ChEBI" id="CHEBI:15378"/>
        <dbReference type="ChEBI" id="CHEBI:57525"/>
        <dbReference type="ChEBI" id="CHEBI:57683"/>
        <dbReference type="ChEBI" id="CHEBI:132522"/>
        <dbReference type="ChEBI" id="CHEBI:132523"/>
        <dbReference type="EC" id="2.4.1.256"/>
    </reaction>
    <physiologicalReaction direction="left-to-right" evidence="13">
        <dbReference type="Rhea" id="RHEA:29544"/>
    </physiologicalReaction>
</comment>
<dbReference type="InterPro" id="IPR016900">
    <property type="entry name" value="Alg10"/>
</dbReference>
<comment type="caution">
    <text evidence="14">Lacks conserved residue(s) required for the propagation of feature annotation.</text>
</comment>
<dbReference type="PANTHER" id="PTHR12989">
    <property type="entry name" value="ALPHA-1,2-GLUCOSYLTRANSFERASE ALG10"/>
    <property type="match status" value="1"/>
</dbReference>
<feature type="transmembrane region" description="Helical" evidence="14">
    <location>
        <begin position="89"/>
        <end position="113"/>
    </location>
</feature>
<dbReference type="GO" id="GO:0006488">
    <property type="term" value="P:dolichol-linked oligosaccharide biosynthetic process"/>
    <property type="evidence" value="ECO:0007669"/>
    <property type="project" value="UniProtKB-UniRule"/>
</dbReference>
<comment type="function">
    <text evidence="12">Dol-P-Glc:Glc(2)Man(9)GlcNAc(2)-PP-Dol alpha-1,2-glucosyltransferase that operates in the biosynthetic pathway of dolichol-linked oligosaccharides, the glycan precursors employed in protein asparagine (N)-glycosylation. The assembly of dolichol-linked oligosaccharides begins on the cytosolic side of the endoplasmic reticulum membrane and finishes in its lumen. The sequential addition of sugars to dolichol pyrophosphate produces dolichol-linked oligosaccharides containing fourteen sugars, including two GlcNAcs, nine mannoses and three glucoses. Once assembled, the oligosaccharide is transferred from the lipid to nascent proteins by oligosaccharyltransferases. In the lumen of the endoplasmic reticulum, adds the third and last glucose residue from dolichyl phosphate glucose (Dol-P-Glc) onto the lipid-linked oligosaccharide intermediate Glc(2)Man(9)GlcNAc(2)-PP-Dol to produce Glc(3)Man(9)GlcNAc(2)-PP-Dol.</text>
</comment>
<comment type="similarity">
    <text evidence="3 14">Belongs to the ALG10 glucosyltransferase family.</text>
</comment>
<dbReference type="AlphaFoldDB" id="A0A6A4WTS2"/>
<evidence type="ECO:0000256" key="3">
    <source>
        <dbReference type="ARBA" id="ARBA00010600"/>
    </source>
</evidence>
<comment type="subcellular location">
    <subcellularLocation>
        <location evidence="1">Endoplasmic reticulum membrane</location>
        <topology evidence="1">Multi-pass membrane protein</topology>
    </subcellularLocation>
</comment>
<protein>
    <recommendedName>
        <fullName evidence="5 14">Dol-P-Glc:Glc(2)Man(9)GlcNAc(2)-PP-Dol alpha-1,2-glucosyltransferase</fullName>
        <ecNumber evidence="4 14">2.4.1.256</ecNumber>
    </recommendedName>
</protein>
<dbReference type="EMBL" id="VIIS01000736">
    <property type="protein sequence ID" value="KAF0305638.1"/>
    <property type="molecule type" value="Genomic_DNA"/>
</dbReference>
<keyword evidence="7 15" id="KW-0808">Transferase</keyword>
<feature type="transmembrane region" description="Helical" evidence="14">
    <location>
        <begin position="289"/>
        <end position="308"/>
    </location>
</feature>
<evidence type="ECO:0000256" key="6">
    <source>
        <dbReference type="ARBA" id="ARBA00022676"/>
    </source>
</evidence>
<evidence type="ECO:0000313" key="15">
    <source>
        <dbReference type="EMBL" id="KAF0305638.1"/>
    </source>
</evidence>
<comment type="caution">
    <text evidence="15">The sequence shown here is derived from an EMBL/GenBank/DDBJ whole genome shotgun (WGS) entry which is preliminary data.</text>
</comment>
<name>A0A6A4WTS2_AMPAM</name>
<comment type="pathway">
    <text evidence="2">Protein modification; protein glycosylation.</text>
</comment>
<keyword evidence="10 14" id="KW-1133">Transmembrane helix</keyword>
<evidence type="ECO:0000256" key="7">
    <source>
        <dbReference type="ARBA" id="ARBA00022679"/>
    </source>
</evidence>
<evidence type="ECO:0000313" key="16">
    <source>
        <dbReference type="Proteomes" id="UP000440578"/>
    </source>
</evidence>
<proteinExistence type="inferred from homology"/>
<evidence type="ECO:0000256" key="9">
    <source>
        <dbReference type="ARBA" id="ARBA00022824"/>
    </source>
</evidence>
<feature type="transmembrane region" description="Helical" evidence="14">
    <location>
        <begin position="388"/>
        <end position="408"/>
    </location>
</feature>
<dbReference type="GO" id="GO:0106073">
    <property type="term" value="F:dolichyl pyrophosphate Glc2Man9GlcNAc2 alpha-1,2-glucosyltransferase activity"/>
    <property type="evidence" value="ECO:0007669"/>
    <property type="project" value="UniProtKB-UniRule"/>
</dbReference>
<keyword evidence="9" id="KW-0256">Endoplasmic reticulum</keyword>